<dbReference type="Proteomes" id="UP001652504">
    <property type="component" value="Unassembled WGS sequence"/>
</dbReference>
<feature type="domain" description="GGDEF" evidence="5">
    <location>
        <begin position="395"/>
        <end position="533"/>
    </location>
</feature>
<dbReference type="RefSeq" id="WP_263711204.1">
    <property type="nucleotide sequence ID" value="NZ_JAOWKX010000002.1"/>
</dbReference>
<name>A0ABT3A5M8_9ALTE</name>
<dbReference type="InterPro" id="IPR000160">
    <property type="entry name" value="GGDEF_dom"/>
</dbReference>
<sequence length="533" mass="61586">MKTQVSVEHKVVFVHMMFVLIVLFVILVVRYLWTLPQLKAVERLANEKDLARVHNVIENRVDELAVMTYDYAVWDDSYAFVSDKVEDYIDTNFIPETYESLRLSGVYIFNMEKELVWGEGFDRESTNTVAFPYFVNIDNPFLDKIITQSDERKANKFDNIVRRGIIYVGNKPFVFAASSILPSTGVGIPRGTMLFVSQILHQDEVRLSDLAAIDLEFIWPSEHEYERLLSLLNTEEIISPDAMDGYLVNVLYTRDNRTPYFVRFEATKWPYANSLFDVSILIAILFAFVSTALLYWFVHVKLIRPIKRWQEKMREIVSTGDFSLRFDTEQGKEITEISRSFNHLMAYVAENERLISEKNKLLSEISERDSLTKLYNRRYFDHQLARYIENNHIHSPFCVSLIDIDYFKLFNDNYGHLEGDRVLKTISKILMDNTKRVSDVLARYGGEEFIVLLKDTSLDEGMTVINTLCKRVFDAAIVHEFSPLKRVTISAGVACSSSLNKAELAEERLINRADNALYEAKRSGKNCVVNASG</sequence>
<dbReference type="PROSITE" id="PS50887">
    <property type="entry name" value="GGDEF"/>
    <property type="match status" value="1"/>
</dbReference>
<evidence type="ECO:0000313" key="7">
    <source>
        <dbReference type="Proteomes" id="UP001652504"/>
    </source>
</evidence>
<keyword evidence="3" id="KW-1133">Transmembrane helix</keyword>
<keyword evidence="3" id="KW-0472">Membrane</keyword>
<dbReference type="SUPFAM" id="SSF55073">
    <property type="entry name" value="Nucleotide cyclase"/>
    <property type="match status" value="1"/>
</dbReference>
<dbReference type="InterPro" id="IPR007892">
    <property type="entry name" value="CHASE4"/>
</dbReference>
<protein>
    <recommendedName>
        <fullName evidence="1">diguanylate cyclase</fullName>
        <ecNumber evidence="1">2.7.7.65</ecNumber>
    </recommendedName>
</protein>
<dbReference type="InterPro" id="IPR029787">
    <property type="entry name" value="Nucleotide_cyclase"/>
</dbReference>
<evidence type="ECO:0000313" key="6">
    <source>
        <dbReference type="EMBL" id="MCV2883991.1"/>
    </source>
</evidence>
<feature type="domain" description="HAMP" evidence="4">
    <location>
        <begin position="300"/>
        <end position="353"/>
    </location>
</feature>
<feature type="transmembrane region" description="Helical" evidence="3">
    <location>
        <begin position="12"/>
        <end position="33"/>
    </location>
</feature>
<keyword evidence="6" id="KW-0808">Transferase</keyword>
<dbReference type="Pfam" id="PF00990">
    <property type="entry name" value="GGDEF"/>
    <property type="match status" value="1"/>
</dbReference>
<gene>
    <name evidence="6" type="ORF">OE749_04705</name>
</gene>
<proteinExistence type="predicted"/>
<organism evidence="6 7">
    <name type="scientific">Fluctibacter corallii</name>
    <dbReference type="NCBI Taxonomy" id="2984329"/>
    <lineage>
        <taxon>Bacteria</taxon>
        <taxon>Pseudomonadati</taxon>
        <taxon>Pseudomonadota</taxon>
        <taxon>Gammaproteobacteria</taxon>
        <taxon>Alteromonadales</taxon>
        <taxon>Alteromonadaceae</taxon>
        <taxon>Fluctibacter</taxon>
    </lineage>
</organism>
<feature type="transmembrane region" description="Helical" evidence="3">
    <location>
        <begin position="278"/>
        <end position="298"/>
    </location>
</feature>
<accession>A0ABT3A5M8</accession>
<dbReference type="InterPro" id="IPR050469">
    <property type="entry name" value="Diguanylate_Cyclase"/>
</dbReference>
<dbReference type="CDD" id="cd06225">
    <property type="entry name" value="HAMP"/>
    <property type="match status" value="1"/>
</dbReference>
<dbReference type="CDD" id="cd01949">
    <property type="entry name" value="GGDEF"/>
    <property type="match status" value="1"/>
</dbReference>
<evidence type="ECO:0000256" key="3">
    <source>
        <dbReference type="SAM" id="Phobius"/>
    </source>
</evidence>
<evidence type="ECO:0000256" key="2">
    <source>
        <dbReference type="ARBA" id="ARBA00034247"/>
    </source>
</evidence>
<keyword evidence="7" id="KW-1185">Reference proteome</keyword>
<evidence type="ECO:0000259" key="4">
    <source>
        <dbReference type="PROSITE" id="PS50885"/>
    </source>
</evidence>
<dbReference type="PANTHER" id="PTHR45138">
    <property type="entry name" value="REGULATORY COMPONENTS OF SENSORY TRANSDUCTION SYSTEM"/>
    <property type="match status" value="1"/>
</dbReference>
<dbReference type="Gene3D" id="6.10.340.10">
    <property type="match status" value="1"/>
</dbReference>
<dbReference type="Pfam" id="PF05228">
    <property type="entry name" value="CHASE4"/>
    <property type="match status" value="1"/>
</dbReference>
<dbReference type="EMBL" id="JAOWKX010000002">
    <property type="protein sequence ID" value="MCV2883991.1"/>
    <property type="molecule type" value="Genomic_DNA"/>
</dbReference>
<dbReference type="NCBIfam" id="TIGR00254">
    <property type="entry name" value="GGDEF"/>
    <property type="match status" value="1"/>
</dbReference>
<dbReference type="GO" id="GO:0052621">
    <property type="term" value="F:diguanylate cyclase activity"/>
    <property type="evidence" value="ECO:0007669"/>
    <property type="project" value="UniProtKB-EC"/>
</dbReference>
<keyword evidence="3" id="KW-0812">Transmembrane</keyword>
<dbReference type="SMART" id="SM00267">
    <property type="entry name" value="GGDEF"/>
    <property type="match status" value="1"/>
</dbReference>
<dbReference type="InterPro" id="IPR003660">
    <property type="entry name" value="HAMP_dom"/>
</dbReference>
<dbReference type="PROSITE" id="PS50885">
    <property type="entry name" value="HAMP"/>
    <property type="match status" value="1"/>
</dbReference>
<comment type="caution">
    <text evidence="6">The sequence shown here is derived from an EMBL/GenBank/DDBJ whole genome shotgun (WGS) entry which is preliminary data.</text>
</comment>
<dbReference type="EC" id="2.7.7.65" evidence="1"/>
<comment type="catalytic activity">
    <reaction evidence="2">
        <text>2 GTP = 3',3'-c-di-GMP + 2 diphosphate</text>
        <dbReference type="Rhea" id="RHEA:24898"/>
        <dbReference type="ChEBI" id="CHEBI:33019"/>
        <dbReference type="ChEBI" id="CHEBI:37565"/>
        <dbReference type="ChEBI" id="CHEBI:58805"/>
        <dbReference type="EC" id="2.7.7.65"/>
    </reaction>
</comment>
<keyword evidence="6" id="KW-0548">Nucleotidyltransferase</keyword>
<reference evidence="6 7" key="1">
    <citation type="submission" date="2022-10" db="EMBL/GenBank/DDBJ databases">
        <title>Aestuariibacter sp. AA17 isolated from Montipora capitata coral fragment.</title>
        <authorList>
            <person name="Emsley S.A."/>
            <person name="Pfannmuller K.M."/>
            <person name="Loughran R.M."/>
            <person name="Shlafstein M."/>
            <person name="Papke E."/>
            <person name="Saw J.H."/>
            <person name="Ushijima B."/>
            <person name="Videau P."/>
        </authorList>
    </citation>
    <scope>NUCLEOTIDE SEQUENCE [LARGE SCALE GENOMIC DNA]</scope>
    <source>
        <strain evidence="6 7">AA17</strain>
    </source>
</reference>
<dbReference type="PANTHER" id="PTHR45138:SF9">
    <property type="entry name" value="DIGUANYLATE CYCLASE DGCM-RELATED"/>
    <property type="match status" value="1"/>
</dbReference>
<evidence type="ECO:0000259" key="5">
    <source>
        <dbReference type="PROSITE" id="PS50887"/>
    </source>
</evidence>
<dbReference type="InterPro" id="IPR043128">
    <property type="entry name" value="Rev_trsase/Diguanyl_cyclase"/>
</dbReference>
<dbReference type="Gene3D" id="3.30.70.270">
    <property type="match status" value="1"/>
</dbReference>
<evidence type="ECO:0000256" key="1">
    <source>
        <dbReference type="ARBA" id="ARBA00012528"/>
    </source>
</evidence>